<dbReference type="InterPro" id="IPR013087">
    <property type="entry name" value="Znf_C2H2_type"/>
</dbReference>
<evidence type="ECO:0000259" key="6">
    <source>
        <dbReference type="PROSITE" id="PS50157"/>
    </source>
</evidence>
<proteinExistence type="predicted"/>
<dbReference type="Pfam" id="PF00096">
    <property type="entry name" value="zf-C2H2"/>
    <property type="match status" value="1"/>
</dbReference>
<feature type="domain" description="C2H2-type" evidence="6">
    <location>
        <begin position="1"/>
        <end position="20"/>
    </location>
</feature>
<dbReference type="InterPro" id="IPR036236">
    <property type="entry name" value="Znf_C2H2_sf"/>
</dbReference>
<dbReference type="AlphaFoldDB" id="A0A7K5RGU1"/>
<sequence length="56" mass="6466">SFSQSSNLIKHSKIHTRESPYKCLECGKSFIRSCNLIEHRKIHTGELPYKCLECGK</sequence>
<evidence type="ECO:0000313" key="8">
    <source>
        <dbReference type="Proteomes" id="UP000547499"/>
    </source>
</evidence>
<feature type="non-terminal residue" evidence="7">
    <location>
        <position position="56"/>
    </location>
</feature>
<evidence type="ECO:0000313" key="7">
    <source>
        <dbReference type="EMBL" id="NWT78941.1"/>
    </source>
</evidence>
<dbReference type="EMBL" id="VYXG01001187">
    <property type="protein sequence ID" value="NWT78941.1"/>
    <property type="molecule type" value="Genomic_DNA"/>
</dbReference>
<dbReference type="PROSITE" id="PS50157">
    <property type="entry name" value="ZINC_FINGER_C2H2_2"/>
    <property type="match status" value="2"/>
</dbReference>
<evidence type="ECO:0000256" key="1">
    <source>
        <dbReference type="ARBA" id="ARBA00022723"/>
    </source>
</evidence>
<keyword evidence="2" id="KW-0677">Repeat</keyword>
<dbReference type="GO" id="GO:0000981">
    <property type="term" value="F:DNA-binding transcription factor activity, RNA polymerase II-specific"/>
    <property type="evidence" value="ECO:0007669"/>
    <property type="project" value="TreeGrafter"/>
</dbReference>
<dbReference type="SUPFAM" id="SSF57667">
    <property type="entry name" value="beta-beta-alpha zinc fingers"/>
    <property type="match status" value="1"/>
</dbReference>
<dbReference type="GO" id="GO:0000978">
    <property type="term" value="F:RNA polymerase II cis-regulatory region sequence-specific DNA binding"/>
    <property type="evidence" value="ECO:0007669"/>
    <property type="project" value="TreeGrafter"/>
</dbReference>
<accession>A0A7K5RGU1</accession>
<keyword evidence="4" id="KW-0862">Zinc</keyword>
<dbReference type="FunFam" id="3.30.160.60:FF:002343">
    <property type="entry name" value="Zinc finger protein 33A"/>
    <property type="match status" value="1"/>
</dbReference>
<dbReference type="GO" id="GO:0008270">
    <property type="term" value="F:zinc ion binding"/>
    <property type="evidence" value="ECO:0007669"/>
    <property type="project" value="UniProtKB-KW"/>
</dbReference>
<dbReference type="Gene3D" id="3.30.160.60">
    <property type="entry name" value="Classic Zinc Finger"/>
    <property type="match status" value="3"/>
</dbReference>
<feature type="domain" description="C2H2-type" evidence="6">
    <location>
        <begin position="21"/>
        <end position="48"/>
    </location>
</feature>
<keyword evidence="3 5" id="KW-0863">Zinc-finger</keyword>
<organism evidence="7 8">
    <name type="scientific">Lanius ludovicianus</name>
    <name type="common">Loggerhead shrike</name>
    <dbReference type="NCBI Taxonomy" id="28713"/>
    <lineage>
        <taxon>Eukaryota</taxon>
        <taxon>Metazoa</taxon>
        <taxon>Chordata</taxon>
        <taxon>Craniata</taxon>
        <taxon>Vertebrata</taxon>
        <taxon>Euteleostomi</taxon>
        <taxon>Archelosauria</taxon>
        <taxon>Archosauria</taxon>
        <taxon>Dinosauria</taxon>
        <taxon>Saurischia</taxon>
        <taxon>Theropoda</taxon>
        <taxon>Coelurosauria</taxon>
        <taxon>Aves</taxon>
        <taxon>Neognathae</taxon>
        <taxon>Neoaves</taxon>
        <taxon>Telluraves</taxon>
        <taxon>Australaves</taxon>
        <taxon>Passeriformes</taxon>
        <taxon>Corvoidea</taxon>
        <taxon>Laniidae</taxon>
        <taxon>Lanius</taxon>
    </lineage>
</organism>
<comment type="caution">
    <text evidence="7">The sequence shown here is derived from an EMBL/GenBank/DDBJ whole genome shotgun (WGS) entry which is preliminary data.</text>
</comment>
<keyword evidence="8" id="KW-1185">Reference proteome</keyword>
<gene>
    <name evidence="7" type="primary">Znf22_0</name>
    <name evidence="7" type="ORF">LANLUD_R05888</name>
</gene>
<keyword evidence="1" id="KW-0479">Metal-binding</keyword>
<name>A0A7K5RGU1_LANLU</name>
<reference evidence="7 8" key="1">
    <citation type="submission" date="2019-09" db="EMBL/GenBank/DDBJ databases">
        <title>Bird 10,000 Genomes (B10K) Project - Family phase.</title>
        <authorList>
            <person name="Zhang G."/>
        </authorList>
    </citation>
    <scope>NUCLEOTIDE SEQUENCE [LARGE SCALE GENOMIC DNA]</scope>
    <source>
        <strain evidence="7">B10K-DU-001-65</strain>
        <tissue evidence="7">Muscle</tissue>
    </source>
</reference>
<evidence type="ECO:0000256" key="5">
    <source>
        <dbReference type="PROSITE-ProRule" id="PRU00042"/>
    </source>
</evidence>
<dbReference type="Proteomes" id="UP000547499">
    <property type="component" value="Unassembled WGS sequence"/>
</dbReference>
<dbReference type="PROSITE" id="PS00028">
    <property type="entry name" value="ZINC_FINGER_C2H2_1"/>
    <property type="match status" value="1"/>
</dbReference>
<dbReference type="PANTHER" id="PTHR23226:SF85">
    <property type="entry name" value="ZINC FINGER PROTEIN 397"/>
    <property type="match status" value="1"/>
</dbReference>
<feature type="non-terminal residue" evidence="7">
    <location>
        <position position="1"/>
    </location>
</feature>
<evidence type="ECO:0000256" key="4">
    <source>
        <dbReference type="ARBA" id="ARBA00022833"/>
    </source>
</evidence>
<dbReference type="PANTHER" id="PTHR23226">
    <property type="entry name" value="ZINC FINGER AND SCAN DOMAIN-CONTAINING"/>
    <property type="match status" value="1"/>
</dbReference>
<dbReference type="SMART" id="SM00355">
    <property type="entry name" value="ZnF_C2H2"/>
    <property type="match status" value="1"/>
</dbReference>
<protein>
    <submittedName>
        <fullName evidence="7">ZNF22 protein</fullName>
    </submittedName>
</protein>
<evidence type="ECO:0000256" key="3">
    <source>
        <dbReference type="ARBA" id="ARBA00022771"/>
    </source>
</evidence>
<evidence type="ECO:0000256" key="2">
    <source>
        <dbReference type="ARBA" id="ARBA00022737"/>
    </source>
</evidence>